<protein>
    <submittedName>
        <fullName evidence="1">Uncharacterized protein</fullName>
    </submittedName>
</protein>
<gene>
    <name evidence="1" type="ORF">BDW02DRAFT_632934</name>
</gene>
<dbReference type="InterPro" id="IPR038883">
    <property type="entry name" value="AN11006-like"/>
</dbReference>
<name>A0A6A5K113_9PLEO</name>
<dbReference type="PANTHER" id="PTHR42085:SF2">
    <property type="entry name" value="F-BOX DOMAIN-CONTAINING PROTEIN"/>
    <property type="match status" value="1"/>
</dbReference>
<dbReference type="OrthoDB" id="62952at2759"/>
<evidence type="ECO:0000313" key="1">
    <source>
        <dbReference type="EMBL" id="KAF1831305.1"/>
    </source>
</evidence>
<accession>A0A6A5K113</accession>
<evidence type="ECO:0000313" key="2">
    <source>
        <dbReference type="Proteomes" id="UP000800040"/>
    </source>
</evidence>
<proteinExistence type="predicted"/>
<dbReference type="EMBL" id="ML975367">
    <property type="protein sequence ID" value="KAF1831305.1"/>
    <property type="molecule type" value="Genomic_DNA"/>
</dbReference>
<dbReference type="AlphaFoldDB" id="A0A6A5K113"/>
<dbReference type="PANTHER" id="PTHR42085">
    <property type="entry name" value="F-BOX DOMAIN-CONTAINING PROTEIN"/>
    <property type="match status" value="1"/>
</dbReference>
<organism evidence="1 2">
    <name type="scientific">Decorospora gaudefroyi</name>
    <dbReference type="NCBI Taxonomy" id="184978"/>
    <lineage>
        <taxon>Eukaryota</taxon>
        <taxon>Fungi</taxon>
        <taxon>Dikarya</taxon>
        <taxon>Ascomycota</taxon>
        <taxon>Pezizomycotina</taxon>
        <taxon>Dothideomycetes</taxon>
        <taxon>Pleosporomycetidae</taxon>
        <taxon>Pleosporales</taxon>
        <taxon>Pleosporineae</taxon>
        <taxon>Pleosporaceae</taxon>
        <taxon>Decorospora</taxon>
    </lineage>
</organism>
<dbReference type="Proteomes" id="UP000800040">
    <property type="component" value="Unassembled WGS sequence"/>
</dbReference>
<sequence length="335" mass="38934">MGAVLSRTEANDSLLGRHTSLPAPALADRDQLIASHSSIISITPSQPSNVSDTSMTEHRNDDCFPFLELPPEIRTMIYKDLLFVGKVHFDPERHAANGRKHYHWPFKKPQLAVLRVCKQIHDEAEPLYLSMNLFVLPVKFTNYQPFFRPSLRDQTQRQRSHLFSKAAFDRVRNISVVFSSDQLGDIDYHHFWNAYETRYGPGTYMSMTDAQRRSLAHTLQHIIAEREWSHVQKQLSKFQNPMDYVEADFTDVFCPGGCCRPLYACINRWILKLKPKVLDVTGLMHSEQRNFYFMYARGDVARLYKPDVLQRVYGLHFMQSEEATKWDAFQGQAEK</sequence>
<reference evidence="1" key="1">
    <citation type="submission" date="2020-01" db="EMBL/GenBank/DDBJ databases">
        <authorList>
            <consortium name="DOE Joint Genome Institute"/>
            <person name="Haridas S."/>
            <person name="Albert R."/>
            <person name="Binder M."/>
            <person name="Bloem J."/>
            <person name="Labutti K."/>
            <person name="Salamov A."/>
            <person name="Andreopoulos B."/>
            <person name="Baker S.E."/>
            <person name="Barry K."/>
            <person name="Bills G."/>
            <person name="Bluhm B.H."/>
            <person name="Cannon C."/>
            <person name="Castanera R."/>
            <person name="Culley D.E."/>
            <person name="Daum C."/>
            <person name="Ezra D."/>
            <person name="Gonzalez J.B."/>
            <person name="Henrissat B."/>
            <person name="Kuo A."/>
            <person name="Liang C."/>
            <person name="Lipzen A."/>
            <person name="Lutzoni F."/>
            <person name="Magnuson J."/>
            <person name="Mondo S."/>
            <person name="Nolan M."/>
            <person name="Ohm R."/>
            <person name="Pangilinan J."/>
            <person name="Park H.-J."/>
            <person name="Ramirez L."/>
            <person name="Alfaro M."/>
            <person name="Sun H."/>
            <person name="Tritt A."/>
            <person name="Yoshinaga Y."/>
            <person name="Zwiers L.-H."/>
            <person name="Turgeon B.G."/>
            <person name="Goodwin S.B."/>
            <person name="Spatafora J.W."/>
            <person name="Crous P.W."/>
            <person name="Grigoriev I.V."/>
        </authorList>
    </citation>
    <scope>NUCLEOTIDE SEQUENCE</scope>
    <source>
        <strain evidence="1">P77</strain>
    </source>
</reference>
<keyword evidence="2" id="KW-1185">Reference proteome</keyword>